<dbReference type="SUPFAM" id="SSF75217">
    <property type="entry name" value="alpha/beta knot"/>
    <property type="match status" value="1"/>
</dbReference>
<accession>A0ABZ2YTC1</accession>
<reference evidence="10" key="1">
    <citation type="submission" date="2024-03" db="EMBL/GenBank/DDBJ databases">
        <title>Chitinophaga horti sp. nov., isolated from garden soil.</title>
        <authorList>
            <person name="Lee D.S."/>
            <person name="Han D.M."/>
            <person name="Baek J.H."/>
            <person name="Choi D.G."/>
            <person name="Jeon J.H."/>
            <person name="Jeon C.O."/>
        </authorList>
    </citation>
    <scope>NUCLEOTIDE SEQUENCE [LARGE SCALE GENOMIC DNA]</scope>
    <source>
        <strain evidence="10">GPA1</strain>
    </source>
</reference>
<feature type="binding site" evidence="7">
    <location>
        <position position="98"/>
    </location>
    <ligand>
        <name>S-adenosyl-L-methionine</name>
        <dbReference type="ChEBI" id="CHEBI:59789"/>
    </ligand>
</feature>
<comment type="catalytic activity">
    <reaction evidence="7">
        <text>guanosine(18) in tRNA + S-adenosyl-L-methionine = 2'-O-methylguanosine(18) in tRNA + S-adenosyl-L-homocysteine + H(+)</text>
        <dbReference type="Rhea" id="RHEA:20077"/>
        <dbReference type="Rhea" id="RHEA-COMP:10190"/>
        <dbReference type="Rhea" id="RHEA-COMP:10192"/>
        <dbReference type="ChEBI" id="CHEBI:15378"/>
        <dbReference type="ChEBI" id="CHEBI:57856"/>
        <dbReference type="ChEBI" id="CHEBI:59789"/>
        <dbReference type="ChEBI" id="CHEBI:74269"/>
        <dbReference type="ChEBI" id="CHEBI:74445"/>
        <dbReference type="EC" id="2.1.1.34"/>
    </reaction>
</comment>
<comment type="function">
    <text evidence="7">Catalyzes the 2'-O methylation of guanosine at position 18 in tRNA.</text>
</comment>
<evidence type="ECO:0000256" key="1">
    <source>
        <dbReference type="ARBA" id="ARBA00022555"/>
    </source>
</evidence>
<dbReference type="Pfam" id="PF00588">
    <property type="entry name" value="SpoU_methylase"/>
    <property type="match status" value="1"/>
</dbReference>
<dbReference type="PANTHER" id="PTHR43453:SF1">
    <property type="entry name" value="TRNA_RRNA METHYLTRANSFERASE SPOU TYPE DOMAIN-CONTAINING PROTEIN"/>
    <property type="match status" value="1"/>
</dbReference>
<keyword evidence="1 7" id="KW-0820">tRNA-binding</keyword>
<keyword evidence="10" id="KW-1185">Reference proteome</keyword>
<feature type="domain" description="tRNA/rRNA methyltransferase SpoU type" evidence="8">
    <location>
        <begin position="20"/>
        <end position="161"/>
    </location>
</feature>
<feature type="binding site" evidence="7">
    <location>
        <position position="141"/>
    </location>
    <ligand>
        <name>S-adenosyl-L-methionine</name>
        <dbReference type="ChEBI" id="CHEBI:59789"/>
    </ligand>
</feature>
<proteinExistence type="inferred from homology"/>
<dbReference type="GO" id="GO:0032259">
    <property type="term" value="P:methylation"/>
    <property type="evidence" value="ECO:0007669"/>
    <property type="project" value="UniProtKB-KW"/>
</dbReference>
<organism evidence="9 10">
    <name type="scientific">Chitinophaga pollutisoli</name>
    <dbReference type="NCBI Taxonomy" id="3133966"/>
    <lineage>
        <taxon>Bacteria</taxon>
        <taxon>Pseudomonadati</taxon>
        <taxon>Bacteroidota</taxon>
        <taxon>Chitinophagia</taxon>
        <taxon>Chitinophagales</taxon>
        <taxon>Chitinophagaceae</taxon>
        <taxon>Chitinophaga</taxon>
    </lineage>
</organism>
<keyword evidence="2 7" id="KW-0489">Methyltransferase</keyword>
<keyword evidence="6 7" id="KW-0694">RNA-binding</keyword>
<name>A0ABZ2YTC1_9BACT</name>
<evidence type="ECO:0000256" key="5">
    <source>
        <dbReference type="ARBA" id="ARBA00022694"/>
    </source>
</evidence>
<comment type="caution">
    <text evidence="7">Lacks conserved residue(s) required for the propagation of feature annotation.</text>
</comment>
<evidence type="ECO:0000313" key="10">
    <source>
        <dbReference type="Proteomes" id="UP001485459"/>
    </source>
</evidence>
<dbReference type="HAMAP" id="MF_02060">
    <property type="entry name" value="tRNA_methyltr_TrmH"/>
    <property type="match status" value="1"/>
</dbReference>
<evidence type="ECO:0000256" key="2">
    <source>
        <dbReference type="ARBA" id="ARBA00022603"/>
    </source>
</evidence>
<protein>
    <recommendedName>
        <fullName evidence="7">tRNA (guanosine(18)-2'-O)-methyltransferase</fullName>
        <ecNumber evidence="7">2.1.1.34</ecNumber>
    </recommendedName>
    <alternativeName>
        <fullName evidence="7">tRNA [Gm18] methyltransferase</fullName>
    </alternativeName>
</protein>
<evidence type="ECO:0000256" key="7">
    <source>
        <dbReference type="HAMAP-Rule" id="MF_02060"/>
    </source>
</evidence>
<evidence type="ECO:0000256" key="6">
    <source>
        <dbReference type="ARBA" id="ARBA00022884"/>
    </source>
</evidence>
<dbReference type="InterPro" id="IPR001537">
    <property type="entry name" value="SpoU_MeTrfase"/>
</dbReference>
<dbReference type="InterPro" id="IPR029026">
    <property type="entry name" value="tRNA_m1G_MTases_N"/>
</dbReference>
<dbReference type="Proteomes" id="UP001485459">
    <property type="component" value="Chromosome"/>
</dbReference>
<keyword evidence="3 7" id="KW-0808">Transferase</keyword>
<dbReference type="GO" id="GO:0008168">
    <property type="term" value="F:methyltransferase activity"/>
    <property type="evidence" value="ECO:0007669"/>
    <property type="project" value="UniProtKB-KW"/>
</dbReference>
<comment type="similarity">
    <text evidence="7">Belongs to the class IV-like SAM-binding methyltransferase superfamily. RNA methyltransferase TrmH family.</text>
</comment>
<evidence type="ECO:0000256" key="3">
    <source>
        <dbReference type="ARBA" id="ARBA00022679"/>
    </source>
</evidence>
<dbReference type="EC" id="2.1.1.34" evidence="7"/>
<dbReference type="EMBL" id="CP149822">
    <property type="protein sequence ID" value="WZN42805.1"/>
    <property type="molecule type" value="Genomic_DNA"/>
</dbReference>
<dbReference type="PANTHER" id="PTHR43453">
    <property type="entry name" value="RRNA METHYLASE-LIKE"/>
    <property type="match status" value="1"/>
</dbReference>
<sequence length="197" mass="22004">MTPERKERLLSVINKRQANLTVVLENVEDPHNVSAVLRTCDAVGIQDVYLLTTKLPRHKKWGVKSSSSAIQWLSVHEFDDTTGLVETLRSRYDKIYTTHLADGAKSLYDIDFTGSVALVFGNEQTGVSEDIRKAADGNFVIPMMGIIKSLNISVAAAVSIYEAMRQKDAAGQYNTPSLPEARRLELLTHWKFPVEEL</sequence>
<feature type="binding site" evidence="7">
    <location>
        <position position="150"/>
    </location>
    <ligand>
        <name>S-adenosyl-L-methionine</name>
        <dbReference type="ChEBI" id="CHEBI:59789"/>
    </ligand>
</feature>
<dbReference type="InterPro" id="IPR029028">
    <property type="entry name" value="Alpha/beta_knot_MTases"/>
</dbReference>
<dbReference type="InterPro" id="IPR033671">
    <property type="entry name" value="TrmH"/>
</dbReference>
<dbReference type="RefSeq" id="WP_341837634.1">
    <property type="nucleotide sequence ID" value="NZ_CP149822.1"/>
</dbReference>
<keyword evidence="4 7" id="KW-0949">S-adenosyl-L-methionine</keyword>
<dbReference type="CDD" id="cd18092">
    <property type="entry name" value="SpoU-like_TrmH"/>
    <property type="match status" value="1"/>
</dbReference>
<evidence type="ECO:0000256" key="4">
    <source>
        <dbReference type="ARBA" id="ARBA00022691"/>
    </source>
</evidence>
<dbReference type="Gene3D" id="3.40.1280.10">
    <property type="match status" value="1"/>
</dbReference>
<evidence type="ECO:0000259" key="8">
    <source>
        <dbReference type="Pfam" id="PF00588"/>
    </source>
</evidence>
<evidence type="ECO:0000313" key="9">
    <source>
        <dbReference type="EMBL" id="WZN42805.1"/>
    </source>
</evidence>
<keyword evidence="5 7" id="KW-0819">tRNA processing</keyword>
<gene>
    <name evidence="7" type="primary">trmH</name>
    <name evidence="9" type="ORF">WJU16_07125</name>
</gene>